<evidence type="ECO:0000256" key="5">
    <source>
        <dbReference type="SAM" id="Phobius"/>
    </source>
</evidence>
<dbReference type="InterPro" id="IPR013525">
    <property type="entry name" value="ABC2_TM"/>
</dbReference>
<dbReference type="EMBL" id="JAODBU010000011">
    <property type="protein sequence ID" value="MCT7399653.1"/>
    <property type="molecule type" value="Genomic_DNA"/>
</dbReference>
<organism evidence="7 8">
    <name type="scientific">Eubacterium album</name>
    <dbReference type="NCBI Taxonomy" id="2978477"/>
    <lineage>
        <taxon>Bacteria</taxon>
        <taxon>Bacillati</taxon>
        <taxon>Bacillota</taxon>
        <taxon>Clostridia</taxon>
        <taxon>Eubacteriales</taxon>
        <taxon>Eubacteriaceae</taxon>
        <taxon>Eubacterium</taxon>
    </lineage>
</organism>
<evidence type="ECO:0000313" key="8">
    <source>
        <dbReference type="Proteomes" id="UP001431199"/>
    </source>
</evidence>
<keyword evidence="3 5" id="KW-1133">Transmembrane helix</keyword>
<name>A0ABT2M5W0_9FIRM</name>
<gene>
    <name evidence="7" type="ORF">N5B56_11240</name>
</gene>
<comment type="subcellular location">
    <subcellularLocation>
        <location evidence="1">Membrane</location>
        <topology evidence="1">Multi-pass membrane protein</topology>
    </subcellularLocation>
</comment>
<evidence type="ECO:0000259" key="6">
    <source>
        <dbReference type="Pfam" id="PF12698"/>
    </source>
</evidence>
<reference evidence="7" key="1">
    <citation type="submission" date="2022-09" db="EMBL/GenBank/DDBJ databases">
        <title>Eubacterium sp. LFL-14 isolated from human feces.</title>
        <authorList>
            <person name="Liu F."/>
        </authorList>
    </citation>
    <scope>NUCLEOTIDE SEQUENCE</scope>
    <source>
        <strain evidence="7">LFL-14</strain>
    </source>
</reference>
<comment type="caution">
    <text evidence="7">The sequence shown here is derived from an EMBL/GenBank/DDBJ whole genome shotgun (WGS) entry which is preliminary data.</text>
</comment>
<evidence type="ECO:0000256" key="2">
    <source>
        <dbReference type="ARBA" id="ARBA00022692"/>
    </source>
</evidence>
<feature type="transmembrane region" description="Helical" evidence="5">
    <location>
        <begin position="20"/>
        <end position="38"/>
    </location>
</feature>
<evidence type="ECO:0000313" key="7">
    <source>
        <dbReference type="EMBL" id="MCT7399653.1"/>
    </source>
</evidence>
<protein>
    <submittedName>
        <fullName evidence="7">ABC transporter permease</fullName>
    </submittedName>
</protein>
<dbReference type="Pfam" id="PF12698">
    <property type="entry name" value="ABC2_membrane_3"/>
    <property type="match status" value="1"/>
</dbReference>
<keyword evidence="2 5" id="KW-0812">Transmembrane</keyword>
<dbReference type="Proteomes" id="UP001431199">
    <property type="component" value="Unassembled WGS sequence"/>
</dbReference>
<evidence type="ECO:0000256" key="4">
    <source>
        <dbReference type="ARBA" id="ARBA00023136"/>
    </source>
</evidence>
<dbReference type="RefSeq" id="WP_260978975.1">
    <property type="nucleotide sequence ID" value="NZ_JAODBU010000011.1"/>
</dbReference>
<evidence type="ECO:0000256" key="1">
    <source>
        <dbReference type="ARBA" id="ARBA00004141"/>
    </source>
</evidence>
<keyword evidence="4 5" id="KW-0472">Membrane</keyword>
<feature type="domain" description="ABC-2 type transporter transmembrane" evidence="6">
    <location>
        <begin position="17"/>
        <end position="182"/>
    </location>
</feature>
<keyword evidence="8" id="KW-1185">Reference proteome</keyword>
<proteinExistence type="predicted"/>
<evidence type="ECO:0000256" key="3">
    <source>
        <dbReference type="ARBA" id="ARBA00022989"/>
    </source>
</evidence>
<sequence>MFIHNLKYTIKTLFKNKILVFWTFAFPIILGIFFNMAFSNIEKDEVLKVFDIAVVDNDEFETQEIYKNALKELSDNDNKDKLFNIKYVSNKKADSLLDDSKIEGYVVFKNDEPQVVVKANGTYQTLLKFVINEIRQNETIVEELTEKNIENEIANGNFTFDTDKIVNQILDKINNEQVNLKIFLIQI</sequence>
<accession>A0ABT2M5W0</accession>